<evidence type="ECO:0000256" key="2">
    <source>
        <dbReference type="ARBA" id="ARBA00022692"/>
    </source>
</evidence>
<dbReference type="SMART" id="SM00014">
    <property type="entry name" value="acidPPc"/>
    <property type="match status" value="1"/>
</dbReference>
<evidence type="ECO:0000259" key="10">
    <source>
        <dbReference type="SMART" id="SM00014"/>
    </source>
</evidence>
<gene>
    <name evidence="11" type="ORF">I7I51_08251</name>
</gene>
<evidence type="ECO:0000256" key="9">
    <source>
        <dbReference type="SAM" id="Phobius"/>
    </source>
</evidence>
<keyword evidence="4" id="KW-0256">Endoplasmic reticulum</keyword>
<protein>
    <submittedName>
        <fullName evidence="11">Sphingosine-1-phosphate phosphohydrolase</fullName>
    </submittedName>
</protein>
<dbReference type="Pfam" id="PF01569">
    <property type="entry name" value="PAP2"/>
    <property type="match status" value="1"/>
</dbReference>
<comment type="subcellular location">
    <subcellularLocation>
        <location evidence="1">Endoplasmic reticulum membrane</location>
        <topology evidence="1">Multi-pass membrane protein</topology>
    </subcellularLocation>
</comment>
<dbReference type="SUPFAM" id="SSF48317">
    <property type="entry name" value="Acid phosphatase/Vanadium-dependent haloperoxidase"/>
    <property type="match status" value="1"/>
</dbReference>
<accession>A0A8A1M311</accession>
<dbReference type="Proteomes" id="UP000663671">
    <property type="component" value="Chromosome 2"/>
</dbReference>
<evidence type="ECO:0000256" key="1">
    <source>
        <dbReference type="ARBA" id="ARBA00004477"/>
    </source>
</evidence>
<comment type="similarity">
    <text evidence="7">Belongs to the type 2 lipid phosphate phosphatase family.</text>
</comment>
<keyword evidence="5 9" id="KW-1133">Transmembrane helix</keyword>
<dbReference type="Gene3D" id="1.20.144.10">
    <property type="entry name" value="Phosphatidic acid phosphatase type 2/haloperoxidase"/>
    <property type="match status" value="1"/>
</dbReference>
<evidence type="ECO:0000313" key="12">
    <source>
        <dbReference type="Proteomes" id="UP000663671"/>
    </source>
</evidence>
<evidence type="ECO:0000256" key="4">
    <source>
        <dbReference type="ARBA" id="ARBA00022824"/>
    </source>
</evidence>
<feature type="region of interest" description="Disordered" evidence="8">
    <location>
        <begin position="404"/>
        <end position="477"/>
    </location>
</feature>
<keyword evidence="2 9" id="KW-0812">Transmembrane</keyword>
<dbReference type="PANTHER" id="PTHR14969:SF28">
    <property type="entry name" value="DIHYDROSPHINGOSINE 1-PHOSPHATE PHOSPHATASE LCB3-RELATED"/>
    <property type="match status" value="1"/>
</dbReference>
<keyword evidence="6 9" id="KW-0472">Membrane</keyword>
<dbReference type="InterPro" id="IPR036938">
    <property type="entry name" value="PAP2/HPO_sf"/>
</dbReference>
<feature type="transmembrane region" description="Helical" evidence="9">
    <location>
        <begin position="220"/>
        <end position="240"/>
    </location>
</feature>
<reference evidence="11" key="1">
    <citation type="submission" date="2021-01" db="EMBL/GenBank/DDBJ databases">
        <title>Chromosome-level genome assembly of a human fungal pathogen reveals clustering of transcriptionally co-regulated genes.</title>
        <authorList>
            <person name="Voorhies M."/>
            <person name="Cohen S."/>
            <person name="Shea T.P."/>
            <person name="Petrus S."/>
            <person name="Munoz J.F."/>
            <person name="Poplawski S."/>
            <person name="Goldman W.E."/>
            <person name="Michael T."/>
            <person name="Cuomo C.A."/>
            <person name="Sil A."/>
            <person name="Beyhan S."/>
        </authorList>
    </citation>
    <scope>NUCLEOTIDE SEQUENCE</scope>
    <source>
        <strain evidence="11">WU24</strain>
    </source>
</reference>
<name>A0A8A1M311_AJECA</name>
<dbReference type="GO" id="GO:0042392">
    <property type="term" value="F:sphingosine-1-phosphate phosphatase activity"/>
    <property type="evidence" value="ECO:0007669"/>
    <property type="project" value="TreeGrafter"/>
</dbReference>
<evidence type="ECO:0000256" key="8">
    <source>
        <dbReference type="SAM" id="MobiDB-lite"/>
    </source>
</evidence>
<evidence type="ECO:0000256" key="6">
    <source>
        <dbReference type="ARBA" id="ARBA00023136"/>
    </source>
</evidence>
<evidence type="ECO:0000313" key="11">
    <source>
        <dbReference type="EMBL" id="QSS58822.1"/>
    </source>
</evidence>
<evidence type="ECO:0000256" key="7">
    <source>
        <dbReference type="ARBA" id="ARBA00038324"/>
    </source>
</evidence>
<sequence>MAKRKALDQPDAGLKGLDHYQQKLPRWRYKLRTALLPLVRWETPYLAWFQERMRNPSLDSWFAITANLGTHTFYMIMLPVLFWCGYTEIGRGIVHLLASGVFISGWFKDMLCLPRPLSPPLHRITMSGSAALEYGFPSTHSTNAISVVVYGLYLLNSPDSTVEPVAKIIFHVILYIFGTSIVIGRLYCGMHGFFDVITGSFLGALLGYVRYSYGESYDELIYSGSINVIFAVVAVVLALVRMHPEPADSCPCFDDSLAFAGVLMGAEFGNWHFAQTTFASNDPYPGTVPYDLAKLGWAKTIARIILGVVIVFLWREIMKPSLHKLLPPVFRVIERLGLNLPRRFFILASEYEKVPGHLKDDDVIPNVSEIPSILTSIRHPRRRAVSVGPQSEADAYETLAYREKRRRESISSNQSRSVSAGRRLPPTIEDKRNKHNTSPAAAAAAAAATSGRPGNRKTNTPATDSNSFSPPAIRTPRKLDEYEHMMGTGTPVFNTEDILNMHGAGAGADVNVNVATGAADTLEYQLEAEEEKVMFSKITPPRVRYDVEVVTKLVVYFGIGWLAVEFIPIIFQLLGLAL</sequence>
<dbReference type="OrthoDB" id="301434at2759"/>
<feature type="transmembrane region" description="Helical" evidence="9">
    <location>
        <begin position="553"/>
        <end position="574"/>
    </location>
</feature>
<dbReference type="VEuPathDB" id="FungiDB:I7I51_08251"/>
<evidence type="ECO:0000256" key="5">
    <source>
        <dbReference type="ARBA" id="ARBA00022989"/>
    </source>
</evidence>
<feature type="transmembrane region" description="Helical" evidence="9">
    <location>
        <begin position="168"/>
        <end position="187"/>
    </location>
</feature>
<organism evidence="11 12">
    <name type="scientific">Ajellomyces capsulatus</name>
    <name type="common">Darling's disease fungus</name>
    <name type="synonym">Histoplasma capsulatum</name>
    <dbReference type="NCBI Taxonomy" id="5037"/>
    <lineage>
        <taxon>Eukaryota</taxon>
        <taxon>Fungi</taxon>
        <taxon>Dikarya</taxon>
        <taxon>Ascomycota</taxon>
        <taxon>Pezizomycotina</taxon>
        <taxon>Eurotiomycetes</taxon>
        <taxon>Eurotiomycetidae</taxon>
        <taxon>Onygenales</taxon>
        <taxon>Ajellomycetaceae</taxon>
        <taxon>Histoplasma</taxon>
    </lineage>
</organism>
<dbReference type="PANTHER" id="PTHR14969">
    <property type="entry name" value="SPHINGOSINE-1-PHOSPHATE PHOSPHOHYDROLASE"/>
    <property type="match status" value="1"/>
</dbReference>
<dbReference type="InterPro" id="IPR000326">
    <property type="entry name" value="PAP2/HPO"/>
</dbReference>
<feature type="transmembrane region" description="Helical" evidence="9">
    <location>
        <begin position="61"/>
        <end position="83"/>
    </location>
</feature>
<proteinExistence type="inferred from homology"/>
<feature type="transmembrane region" description="Helical" evidence="9">
    <location>
        <begin position="295"/>
        <end position="314"/>
    </location>
</feature>
<feature type="compositionally biased region" description="Polar residues" evidence="8">
    <location>
        <begin position="456"/>
        <end position="469"/>
    </location>
</feature>
<evidence type="ECO:0000256" key="3">
    <source>
        <dbReference type="ARBA" id="ARBA00022801"/>
    </source>
</evidence>
<feature type="domain" description="Phosphatidic acid phosphatase type 2/haloperoxidase" evidence="10">
    <location>
        <begin position="89"/>
        <end position="211"/>
    </location>
</feature>
<dbReference type="EMBL" id="CP069109">
    <property type="protein sequence ID" value="QSS58822.1"/>
    <property type="molecule type" value="Genomic_DNA"/>
</dbReference>
<dbReference type="GO" id="GO:0005789">
    <property type="term" value="C:endoplasmic reticulum membrane"/>
    <property type="evidence" value="ECO:0007669"/>
    <property type="project" value="UniProtKB-SubCell"/>
</dbReference>
<dbReference type="AlphaFoldDB" id="A0A8A1M311"/>
<keyword evidence="3 11" id="KW-0378">Hydrolase</keyword>
<dbReference type="CDD" id="cd03388">
    <property type="entry name" value="PAP2_SPPase1"/>
    <property type="match status" value="1"/>
</dbReference>
<feature type="transmembrane region" description="Helical" evidence="9">
    <location>
        <begin position="193"/>
        <end position="213"/>
    </location>
</feature>